<protein>
    <submittedName>
        <fullName evidence="2">Uncharacterized protein</fullName>
    </submittedName>
</protein>
<gene>
    <name evidence="2" type="ORF">FN846DRAFT_888159</name>
</gene>
<proteinExistence type="predicted"/>
<feature type="region of interest" description="Disordered" evidence="1">
    <location>
        <begin position="15"/>
        <end position="34"/>
    </location>
</feature>
<dbReference type="Proteomes" id="UP000326924">
    <property type="component" value="Unassembled WGS sequence"/>
</dbReference>
<dbReference type="EMBL" id="VXIS01000042">
    <property type="protein sequence ID" value="KAA8910767.1"/>
    <property type="molecule type" value="Genomic_DNA"/>
</dbReference>
<dbReference type="OrthoDB" id="5369272at2759"/>
<evidence type="ECO:0000313" key="3">
    <source>
        <dbReference type="Proteomes" id="UP000326924"/>
    </source>
</evidence>
<reference evidence="2 3" key="1">
    <citation type="submission" date="2019-09" db="EMBL/GenBank/DDBJ databases">
        <title>Draft genome of the ectomycorrhizal ascomycete Sphaerosporella brunnea.</title>
        <authorList>
            <consortium name="DOE Joint Genome Institute"/>
            <person name="Benucci G.M."/>
            <person name="Marozzi G."/>
            <person name="Antonielli L."/>
            <person name="Sanchez S."/>
            <person name="Marco P."/>
            <person name="Wang X."/>
            <person name="Falini L.B."/>
            <person name="Barry K."/>
            <person name="Haridas S."/>
            <person name="Lipzen A."/>
            <person name="Labutti K."/>
            <person name="Grigoriev I.V."/>
            <person name="Murat C."/>
            <person name="Martin F."/>
            <person name="Albertini E."/>
            <person name="Donnini D."/>
            <person name="Bonito G."/>
        </authorList>
    </citation>
    <scope>NUCLEOTIDE SEQUENCE [LARGE SCALE GENOMIC DNA]</scope>
    <source>
        <strain evidence="2 3">Sb_GMNB300</strain>
    </source>
</reference>
<accession>A0A5J5F382</accession>
<dbReference type="InParanoid" id="A0A5J5F382"/>
<evidence type="ECO:0000256" key="1">
    <source>
        <dbReference type="SAM" id="MobiDB-lite"/>
    </source>
</evidence>
<name>A0A5J5F382_9PEZI</name>
<sequence>MGIVPAIAPTTVRIHRRKPKHQASSKPSTDPTVHLHIGTSSPPIYMTARQSLLTSASKALHRHLRAQVPNPREYACRDKTMKMRNESPATVARFLGFLETGGYQLRGRGDQTDADAGADGDADAAAAAAVRTHLRMFVFAAKYEIPRLAAYARRRAGAVLEGMVAAAVLDGMNAMSLEDAGTADTREEEEEEKESSAANSEKVCSRVFGAVLKHVSDTGERKVLRDVLGRLVVPYVWKASGEW</sequence>
<comment type="caution">
    <text evidence="2">The sequence shown here is derived from an EMBL/GenBank/DDBJ whole genome shotgun (WGS) entry which is preliminary data.</text>
</comment>
<keyword evidence="3" id="KW-1185">Reference proteome</keyword>
<evidence type="ECO:0000313" key="2">
    <source>
        <dbReference type="EMBL" id="KAA8910767.1"/>
    </source>
</evidence>
<dbReference type="AlphaFoldDB" id="A0A5J5F382"/>
<organism evidence="2 3">
    <name type="scientific">Sphaerosporella brunnea</name>
    <dbReference type="NCBI Taxonomy" id="1250544"/>
    <lineage>
        <taxon>Eukaryota</taxon>
        <taxon>Fungi</taxon>
        <taxon>Dikarya</taxon>
        <taxon>Ascomycota</taxon>
        <taxon>Pezizomycotina</taxon>
        <taxon>Pezizomycetes</taxon>
        <taxon>Pezizales</taxon>
        <taxon>Pyronemataceae</taxon>
        <taxon>Sphaerosporella</taxon>
    </lineage>
</organism>
<feature type="region of interest" description="Disordered" evidence="1">
    <location>
        <begin position="179"/>
        <end position="200"/>
    </location>
</feature>